<evidence type="ECO:0000313" key="2">
    <source>
        <dbReference type="EMBL" id="KAF5539313.1"/>
    </source>
</evidence>
<organism evidence="2 3">
    <name type="scientific">Fusarium napiforme</name>
    <dbReference type="NCBI Taxonomy" id="42672"/>
    <lineage>
        <taxon>Eukaryota</taxon>
        <taxon>Fungi</taxon>
        <taxon>Dikarya</taxon>
        <taxon>Ascomycota</taxon>
        <taxon>Pezizomycotina</taxon>
        <taxon>Sordariomycetes</taxon>
        <taxon>Hypocreomycetidae</taxon>
        <taxon>Hypocreales</taxon>
        <taxon>Nectriaceae</taxon>
        <taxon>Fusarium</taxon>
        <taxon>Fusarium fujikuroi species complex</taxon>
    </lineage>
</organism>
<accession>A0A8H5INR3</accession>
<dbReference type="InterPro" id="IPR018247">
    <property type="entry name" value="EF_Hand_1_Ca_BS"/>
</dbReference>
<protein>
    <submittedName>
        <fullName evidence="2">Uncharacterized protein</fullName>
    </submittedName>
</protein>
<feature type="region of interest" description="Disordered" evidence="1">
    <location>
        <begin position="251"/>
        <end position="272"/>
    </location>
</feature>
<comment type="caution">
    <text evidence="2">The sequence shown here is derived from an EMBL/GenBank/DDBJ whole genome shotgun (WGS) entry which is preliminary data.</text>
</comment>
<dbReference type="AlphaFoldDB" id="A0A8H5INR3"/>
<evidence type="ECO:0000313" key="3">
    <source>
        <dbReference type="Proteomes" id="UP000574317"/>
    </source>
</evidence>
<gene>
    <name evidence="2" type="ORF">FNAPI_10842</name>
</gene>
<name>A0A8H5INR3_9HYPO</name>
<dbReference type="PROSITE" id="PS00018">
    <property type="entry name" value="EF_HAND_1"/>
    <property type="match status" value="1"/>
</dbReference>
<proteinExistence type="predicted"/>
<sequence length="385" mass="43469">MSTMPLKIESKAKSLALDIYQETLDIHRIGVDVCKNVPLRHVIPVTIPELCIAITTDIFHSVGVQKHEAEACFKVIAQQISKAKILHHSKLESLRNVDWIRRHLSFVVKLQARTGKIVCPPAHVMGCMVAAVAYRKLLPANEGFFQFHKNKDLVKVFGELNGIQWLSVAIRVFHKVKSKSGAFVIELDETCQKPVAKQRKSEGGPFWVVTTSMPGMNKYENVFRNVLCPGGPAVHPSGPTVLKLEPNDDAIPSVEPNDTTNEPITLSDDDESEDNTITLRDFTRQMKIHGKKLSTPDRAIARRARRDILKPEEIGEQEIDQVGPPKEYFDSYTHLKDVWRTCLQNQVSIPNSLRVLVDHHCTPSQVFHLTELEKEHDEMEMEVDG</sequence>
<dbReference type="Proteomes" id="UP000574317">
    <property type="component" value="Unassembled WGS sequence"/>
</dbReference>
<reference evidence="2 3" key="1">
    <citation type="submission" date="2020-05" db="EMBL/GenBank/DDBJ databases">
        <title>Identification and distribution of gene clusters putatively required for synthesis of sphingolipid metabolism inhibitors in phylogenetically diverse species of the filamentous fungus Fusarium.</title>
        <authorList>
            <person name="Kim H.-S."/>
            <person name="Busman M."/>
            <person name="Brown D.W."/>
            <person name="Divon H."/>
            <person name="Uhlig S."/>
            <person name="Proctor R.H."/>
        </authorList>
    </citation>
    <scope>NUCLEOTIDE SEQUENCE [LARGE SCALE GENOMIC DNA]</scope>
    <source>
        <strain evidence="2 3">NRRL 25196</strain>
    </source>
</reference>
<evidence type="ECO:0000256" key="1">
    <source>
        <dbReference type="SAM" id="MobiDB-lite"/>
    </source>
</evidence>
<dbReference type="EMBL" id="JAAOAO010000491">
    <property type="protein sequence ID" value="KAF5539313.1"/>
    <property type="molecule type" value="Genomic_DNA"/>
</dbReference>
<keyword evidence="3" id="KW-1185">Reference proteome</keyword>